<dbReference type="RefSeq" id="XP_008719156.1">
    <property type="nucleotide sequence ID" value="XM_008720934.1"/>
</dbReference>
<sequence length="62" mass="7014">MRTVRGPDNNSPRDAIVSHRKMSTPQATTPLRLPLACLHRPQDRNTIRASHSSMASHIRSRE</sequence>
<evidence type="ECO:0000256" key="1">
    <source>
        <dbReference type="SAM" id="MobiDB-lite"/>
    </source>
</evidence>
<protein>
    <submittedName>
        <fullName evidence="2">Uncharacterized protein</fullName>
    </submittedName>
</protein>
<reference evidence="2 3" key="1">
    <citation type="submission" date="2013-03" db="EMBL/GenBank/DDBJ databases">
        <title>The Genome Sequence of Phialophora europaea CBS 101466.</title>
        <authorList>
            <consortium name="The Broad Institute Genomics Platform"/>
            <person name="Cuomo C."/>
            <person name="de Hoog S."/>
            <person name="Gorbushina A."/>
            <person name="Walker B."/>
            <person name="Young S.K."/>
            <person name="Zeng Q."/>
            <person name="Gargeya S."/>
            <person name="Fitzgerald M."/>
            <person name="Haas B."/>
            <person name="Abouelleil A."/>
            <person name="Allen A.W."/>
            <person name="Alvarado L."/>
            <person name="Arachchi H.M."/>
            <person name="Berlin A.M."/>
            <person name="Chapman S.B."/>
            <person name="Gainer-Dewar J."/>
            <person name="Goldberg J."/>
            <person name="Griggs A."/>
            <person name="Gujja S."/>
            <person name="Hansen M."/>
            <person name="Howarth C."/>
            <person name="Imamovic A."/>
            <person name="Ireland A."/>
            <person name="Larimer J."/>
            <person name="McCowan C."/>
            <person name="Murphy C."/>
            <person name="Pearson M."/>
            <person name="Poon T.W."/>
            <person name="Priest M."/>
            <person name="Roberts A."/>
            <person name="Saif S."/>
            <person name="Shea T."/>
            <person name="Sisk P."/>
            <person name="Sykes S."/>
            <person name="Wortman J."/>
            <person name="Nusbaum C."/>
            <person name="Birren B."/>
        </authorList>
    </citation>
    <scope>NUCLEOTIDE SEQUENCE [LARGE SCALE GENOMIC DNA]</scope>
    <source>
        <strain evidence="2 3">CBS 101466</strain>
    </source>
</reference>
<dbReference type="GeneID" id="19973943"/>
<dbReference type="Proteomes" id="UP000030752">
    <property type="component" value="Unassembled WGS sequence"/>
</dbReference>
<dbReference type="VEuPathDB" id="FungiDB:HMPREF1541_06604"/>
<dbReference type="AlphaFoldDB" id="W2RQ18"/>
<feature type="region of interest" description="Disordered" evidence="1">
    <location>
        <begin position="1"/>
        <end position="62"/>
    </location>
</feature>
<organism evidence="2 3">
    <name type="scientific">Cyphellophora europaea (strain CBS 101466)</name>
    <name type="common">Phialophora europaea</name>
    <dbReference type="NCBI Taxonomy" id="1220924"/>
    <lineage>
        <taxon>Eukaryota</taxon>
        <taxon>Fungi</taxon>
        <taxon>Dikarya</taxon>
        <taxon>Ascomycota</taxon>
        <taxon>Pezizomycotina</taxon>
        <taxon>Eurotiomycetes</taxon>
        <taxon>Chaetothyriomycetidae</taxon>
        <taxon>Chaetothyriales</taxon>
        <taxon>Cyphellophoraceae</taxon>
        <taxon>Cyphellophora</taxon>
    </lineage>
</organism>
<gene>
    <name evidence="2" type="ORF">HMPREF1541_06604</name>
</gene>
<evidence type="ECO:0000313" key="3">
    <source>
        <dbReference type="Proteomes" id="UP000030752"/>
    </source>
</evidence>
<name>W2RQ18_CYPE1</name>
<dbReference type="InParanoid" id="W2RQ18"/>
<dbReference type="EMBL" id="KB822722">
    <property type="protein sequence ID" value="ETN38567.1"/>
    <property type="molecule type" value="Genomic_DNA"/>
</dbReference>
<keyword evidence="3" id="KW-1185">Reference proteome</keyword>
<dbReference type="HOGENOM" id="CLU_2904134_0_0_1"/>
<evidence type="ECO:0000313" key="2">
    <source>
        <dbReference type="EMBL" id="ETN38567.1"/>
    </source>
</evidence>
<accession>W2RQ18</accession>
<proteinExistence type="predicted"/>